<feature type="transmembrane region" description="Helical" evidence="1">
    <location>
        <begin position="227"/>
        <end position="249"/>
    </location>
</feature>
<keyword evidence="1" id="KW-0812">Transmembrane</keyword>
<feature type="transmembrane region" description="Helical" evidence="1">
    <location>
        <begin position="269"/>
        <end position="287"/>
    </location>
</feature>
<accession>A0A9P8W757</accession>
<keyword evidence="1" id="KW-1133">Transmembrane helix</keyword>
<feature type="transmembrane region" description="Helical" evidence="1">
    <location>
        <begin position="150"/>
        <end position="176"/>
    </location>
</feature>
<evidence type="ECO:0000313" key="3">
    <source>
        <dbReference type="Proteomes" id="UP000777438"/>
    </source>
</evidence>
<protein>
    <submittedName>
        <fullName evidence="2">Uncharacterized protein</fullName>
    </submittedName>
</protein>
<dbReference type="EMBL" id="JAGPYM010000010">
    <property type="protein sequence ID" value="KAH6889868.1"/>
    <property type="molecule type" value="Genomic_DNA"/>
</dbReference>
<evidence type="ECO:0000313" key="2">
    <source>
        <dbReference type="EMBL" id="KAH6889868.1"/>
    </source>
</evidence>
<name>A0A9P8W757_9HYPO</name>
<reference evidence="2 3" key="1">
    <citation type="journal article" date="2021" name="Nat. Commun.">
        <title>Genetic determinants of endophytism in the Arabidopsis root mycobiome.</title>
        <authorList>
            <person name="Mesny F."/>
            <person name="Miyauchi S."/>
            <person name="Thiergart T."/>
            <person name="Pickel B."/>
            <person name="Atanasova L."/>
            <person name="Karlsson M."/>
            <person name="Huettel B."/>
            <person name="Barry K.W."/>
            <person name="Haridas S."/>
            <person name="Chen C."/>
            <person name="Bauer D."/>
            <person name="Andreopoulos W."/>
            <person name="Pangilinan J."/>
            <person name="LaButti K."/>
            <person name="Riley R."/>
            <person name="Lipzen A."/>
            <person name="Clum A."/>
            <person name="Drula E."/>
            <person name="Henrissat B."/>
            <person name="Kohler A."/>
            <person name="Grigoriev I.V."/>
            <person name="Martin F.M."/>
            <person name="Hacquard S."/>
        </authorList>
    </citation>
    <scope>NUCLEOTIDE SEQUENCE [LARGE SCALE GENOMIC DNA]</scope>
    <source>
        <strain evidence="2 3">MPI-CAGE-CH-0241</strain>
    </source>
</reference>
<keyword evidence="3" id="KW-1185">Reference proteome</keyword>
<feature type="transmembrane region" description="Helical" evidence="1">
    <location>
        <begin position="40"/>
        <end position="63"/>
    </location>
</feature>
<proteinExistence type="predicted"/>
<dbReference type="AlphaFoldDB" id="A0A9P8W757"/>
<keyword evidence="1" id="KW-0472">Membrane</keyword>
<evidence type="ECO:0000256" key="1">
    <source>
        <dbReference type="SAM" id="Phobius"/>
    </source>
</evidence>
<sequence>MTSICNYSHPELQLHNGLVHHKTGELFPYNREFYDRVSGLYGPGAIYCWHLLLASLVINWSFYPRDKDGFQRPGVTNDFLGVMAFPTFAATDGLIHSIKLWGTKHRALAFFCLRFPATELNGLAKFNHTQLDLNHIPPDVLDLGQRVVDLTGPITVCYTFAAVFVILVFLMVTDALEQFHWQPTRWAALLASASYGYVLFVLLMFHLSIGDIFVSFIIALYEALLPFGFFVLFGSSVLIGVAAIGWVAIFVESIIKRDKKELWECAKGFLAVAVGACFPGALIFFSSHNRARLVPDLAISVTERDQMATLIVGITTLCFTLFDVWRRVVVGSATKPSGANEAEMQPLSTEQV</sequence>
<organism evidence="2 3">
    <name type="scientific">Thelonectria olida</name>
    <dbReference type="NCBI Taxonomy" id="1576542"/>
    <lineage>
        <taxon>Eukaryota</taxon>
        <taxon>Fungi</taxon>
        <taxon>Dikarya</taxon>
        <taxon>Ascomycota</taxon>
        <taxon>Pezizomycotina</taxon>
        <taxon>Sordariomycetes</taxon>
        <taxon>Hypocreomycetidae</taxon>
        <taxon>Hypocreales</taxon>
        <taxon>Nectriaceae</taxon>
        <taxon>Thelonectria</taxon>
    </lineage>
</organism>
<feature type="transmembrane region" description="Helical" evidence="1">
    <location>
        <begin position="307"/>
        <end position="325"/>
    </location>
</feature>
<gene>
    <name evidence="2" type="ORF">B0T10DRAFT_486942</name>
</gene>
<dbReference type="Proteomes" id="UP000777438">
    <property type="component" value="Unassembled WGS sequence"/>
</dbReference>
<dbReference type="OrthoDB" id="3552356at2759"/>
<comment type="caution">
    <text evidence="2">The sequence shown here is derived from an EMBL/GenBank/DDBJ whole genome shotgun (WGS) entry which is preliminary data.</text>
</comment>